<reference evidence="3" key="1">
    <citation type="journal article" date="2014" name="Int. J. Syst. Evol. Microbiol.">
        <title>Complete genome sequence of Corynebacterium casei LMG S-19264T (=DSM 44701T), isolated from a smear-ripened cheese.</title>
        <authorList>
            <consortium name="US DOE Joint Genome Institute (JGI-PGF)"/>
            <person name="Walter F."/>
            <person name="Albersmeier A."/>
            <person name="Kalinowski J."/>
            <person name="Ruckert C."/>
        </authorList>
    </citation>
    <scope>NUCLEOTIDE SEQUENCE</scope>
    <source>
        <strain evidence="3">CGMCC 1.15958</strain>
    </source>
</reference>
<accession>A0A916YMC3</accession>
<proteinExistence type="predicted"/>
<feature type="signal peptide" evidence="1">
    <location>
        <begin position="1"/>
        <end position="23"/>
    </location>
</feature>
<dbReference type="Proteomes" id="UP000609064">
    <property type="component" value="Unassembled WGS sequence"/>
</dbReference>
<dbReference type="SUPFAM" id="SSF50952">
    <property type="entry name" value="Soluble quinoprotein glucose dehydrogenase"/>
    <property type="match status" value="1"/>
</dbReference>
<comment type="caution">
    <text evidence="3">The sequence shown here is derived from an EMBL/GenBank/DDBJ whole genome shotgun (WGS) entry which is preliminary data.</text>
</comment>
<evidence type="ECO:0000313" key="3">
    <source>
        <dbReference type="EMBL" id="GGD50703.1"/>
    </source>
</evidence>
<protein>
    <submittedName>
        <fullName evidence="3">Glucose dehydrogenase</fullName>
    </submittedName>
</protein>
<name>A0A916YMC3_9BACT</name>
<dbReference type="Pfam" id="PF07995">
    <property type="entry name" value="GSDH"/>
    <property type="match status" value="1"/>
</dbReference>
<reference evidence="3" key="2">
    <citation type="submission" date="2020-09" db="EMBL/GenBank/DDBJ databases">
        <authorList>
            <person name="Sun Q."/>
            <person name="Zhou Y."/>
        </authorList>
    </citation>
    <scope>NUCLEOTIDE SEQUENCE</scope>
    <source>
        <strain evidence="3">CGMCC 1.15958</strain>
    </source>
</reference>
<dbReference type="PANTHER" id="PTHR19328:SF75">
    <property type="entry name" value="ALDOSE SUGAR DEHYDROGENASE YLII"/>
    <property type="match status" value="1"/>
</dbReference>
<evidence type="ECO:0000256" key="1">
    <source>
        <dbReference type="SAM" id="SignalP"/>
    </source>
</evidence>
<dbReference type="InterPro" id="IPR055015">
    <property type="entry name" value="GCX_COOH"/>
</dbReference>
<keyword evidence="1" id="KW-0732">Signal</keyword>
<dbReference type="EMBL" id="BMKK01000002">
    <property type="protein sequence ID" value="GGD50703.1"/>
    <property type="molecule type" value="Genomic_DNA"/>
</dbReference>
<dbReference type="InterPro" id="IPR011042">
    <property type="entry name" value="6-blade_b-propeller_TolB-like"/>
</dbReference>
<evidence type="ECO:0000259" key="2">
    <source>
        <dbReference type="Pfam" id="PF07995"/>
    </source>
</evidence>
<feature type="chain" id="PRO_5037872919" evidence="1">
    <location>
        <begin position="24"/>
        <end position="437"/>
    </location>
</feature>
<evidence type="ECO:0000313" key="4">
    <source>
        <dbReference type="Proteomes" id="UP000609064"/>
    </source>
</evidence>
<dbReference type="InterPro" id="IPR012938">
    <property type="entry name" value="Glc/Sorbosone_DH"/>
</dbReference>
<gene>
    <name evidence="3" type="ORF">GCM10011514_13700</name>
</gene>
<dbReference type="InterPro" id="IPR011041">
    <property type="entry name" value="Quinoprot_gluc/sorb_DH_b-prop"/>
</dbReference>
<dbReference type="AlphaFoldDB" id="A0A916YMC3"/>
<dbReference type="NCBIfam" id="NF045639">
    <property type="entry name" value="GCX_COOH"/>
    <property type="match status" value="1"/>
</dbReference>
<dbReference type="RefSeq" id="WP_188765292.1">
    <property type="nucleotide sequence ID" value="NZ_BMKK01000002.1"/>
</dbReference>
<dbReference type="PANTHER" id="PTHR19328">
    <property type="entry name" value="HEDGEHOG-INTERACTING PROTEIN"/>
    <property type="match status" value="1"/>
</dbReference>
<sequence>MKTLLLFIFSPLLLFAQSPNIQANLVSSAFSSIVDIAHANDERLFIVDGNRIKIIVNGQVLPTPFLDLTNQVNWIMAVAFHPNYAQNGYFYVKYKANDASCVISRFQKSSSDENLADINSQNILYSYPDNNGHEGGDLEFGKDGYLYTTTGDGASGARNTDGDEFGNAQNMASVKGKILRFDVNSPNLIPVENPYQQPNDNIPDEIIAIGLRNPWKFSFDRQTGDLWIGDVGQDSYEEVSFIPFGSFEERNFGWSCYEGNMLHLTQNCPPNQNTLTMPIIDYAGYNFNGNQAASVTGGYVYRGTKYPSLSGFYCYADYNSGKFWLLKRLPNGTISNDFKGVLMNFPTTFGEDKNGELYVATFDKIYQISACGNEQNLTVSGQITIPSFYNALNSITSTATITNYSNVIFSASNKIELNAGFKVDNGSVFYAQIDSCR</sequence>
<organism evidence="3 4">
    <name type="scientific">Emticicia aquatilis</name>
    <dbReference type="NCBI Taxonomy" id="1537369"/>
    <lineage>
        <taxon>Bacteria</taxon>
        <taxon>Pseudomonadati</taxon>
        <taxon>Bacteroidota</taxon>
        <taxon>Cytophagia</taxon>
        <taxon>Cytophagales</taxon>
        <taxon>Leadbetterellaceae</taxon>
        <taxon>Emticicia</taxon>
    </lineage>
</organism>
<dbReference type="Gene3D" id="2.120.10.30">
    <property type="entry name" value="TolB, C-terminal domain"/>
    <property type="match status" value="1"/>
</dbReference>
<keyword evidence="4" id="KW-1185">Reference proteome</keyword>
<feature type="domain" description="Glucose/Sorbosone dehydrogenase" evidence="2">
    <location>
        <begin position="73"/>
        <end position="313"/>
    </location>
</feature>